<feature type="region of interest" description="Disordered" evidence="1">
    <location>
        <begin position="38"/>
        <end position="66"/>
    </location>
</feature>
<gene>
    <name evidence="2" type="ORF">AGR3A_Lc140222</name>
</gene>
<feature type="region of interest" description="Disordered" evidence="1">
    <location>
        <begin position="1"/>
        <end position="22"/>
    </location>
</feature>
<sequence>MGHHETAVDVETGETEVRPVPISPLTCTTQAAILIGSDRNDPDICTRSRGGPVVPSGRGGSCRYVR</sequence>
<evidence type="ECO:0000313" key="2">
    <source>
        <dbReference type="EMBL" id="CUX56001.1"/>
    </source>
</evidence>
<evidence type="ECO:0000313" key="3">
    <source>
        <dbReference type="Proteomes" id="UP000191988"/>
    </source>
</evidence>
<dbReference type="STRING" id="1183432.AGR3A_Lc140222"/>
<feature type="compositionally biased region" description="Low complexity" evidence="1">
    <location>
        <begin position="47"/>
        <end position="56"/>
    </location>
</feature>
<proteinExistence type="predicted"/>
<dbReference type="EMBL" id="FBWK01000050">
    <property type="protein sequence ID" value="CUX56001.1"/>
    <property type="molecule type" value="Genomic_DNA"/>
</dbReference>
<evidence type="ECO:0000256" key="1">
    <source>
        <dbReference type="SAM" id="MobiDB-lite"/>
    </source>
</evidence>
<keyword evidence="3" id="KW-1185">Reference proteome</keyword>
<dbReference type="Proteomes" id="UP000191988">
    <property type="component" value="Unassembled WGS sequence"/>
</dbReference>
<protein>
    <submittedName>
        <fullName evidence="2">Uncharacterized protein</fullName>
    </submittedName>
</protein>
<name>A0A1S7RQX8_9HYPH</name>
<dbReference type="AlphaFoldDB" id="A0A1S7RQX8"/>
<organism evidence="2 3">
    <name type="scientific">Agrobacterium tomkonis CFBP 6623</name>
    <dbReference type="NCBI Taxonomy" id="1183432"/>
    <lineage>
        <taxon>Bacteria</taxon>
        <taxon>Pseudomonadati</taxon>
        <taxon>Pseudomonadota</taxon>
        <taxon>Alphaproteobacteria</taxon>
        <taxon>Hyphomicrobiales</taxon>
        <taxon>Rhizobiaceae</taxon>
        <taxon>Rhizobium/Agrobacterium group</taxon>
        <taxon>Agrobacterium</taxon>
        <taxon>Agrobacterium tumefaciens complex</taxon>
    </lineage>
</organism>
<accession>A0A1S7RQX8</accession>
<reference evidence="3" key="1">
    <citation type="submission" date="2016-01" db="EMBL/GenBank/DDBJ databases">
        <authorList>
            <person name="Regsiter A."/>
            <person name="william w."/>
        </authorList>
    </citation>
    <scope>NUCLEOTIDE SEQUENCE [LARGE SCALE GENOMIC DNA]</scope>
    <source>
        <strain evidence="3">CFBP 6623</strain>
    </source>
</reference>